<evidence type="ECO:0000256" key="10">
    <source>
        <dbReference type="PIRNR" id="PIRNR009303"/>
    </source>
</evidence>
<keyword evidence="6" id="KW-0378">Hydrolase</keyword>
<feature type="compositionally biased region" description="Polar residues" evidence="11">
    <location>
        <begin position="271"/>
        <end position="284"/>
    </location>
</feature>
<dbReference type="AlphaFoldDB" id="A0AAJ7E3C9"/>
<dbReference type="SUPFAM" id="SSF55979">
    <property type="entry name" value="DNA clamp"/>
    <property type="match status" value="1"/>
</dbReference>
<feature type="compositionally biased region" description="Basic residues" evidence="11">
    <location>
        <begin position="287"/>
        <end position="298"/>
    </location>
</feature>
<dbReference type="FunFam" id="3.70.10.10:FF:000005">
    <property type="entry name" value="Cell cycle checkpoint control protein"/>
    <property type="match status" value="1"/>
</dbReference>
<feature type="region of interest" description="Disordered" evidence="11">
    <location>
        <begin position="315"/>
        <end position="353"/>
    </location>
</feature>
<feature type="region of interest" description="Disordered" evidence="11">
    <location>
        <begin position="266"/>
        <end position="298"/>
    </location>
</feature>
<evidence type="ECO:0000256" key="5">
    <source>
        <dbReference type="ARBA" id="ARBA00022763"/>
    </source>
</evidence>
<dbReference type="KEGG" id="csol:105368886"/>
<dbReference type="Proteomes" id="UP000695007">
    <property type="component" value="Unplaced"/>
</dbReference>
<keyword evidence="3" id="KW-0597">Phosphoprotein</keyword>
<dbReference type="GO" id="GO:0000076">
    <property type="term" value="P:DNA replication checkpoint signaling"/>
    <property type="evidence" value="ECO:0007669"/>
    <property type="project" value="TreeGrafter"/>
</dbReference>
<keyword evidence="4" id="KW-0540">Nuclease</keyword>
<comment type="subcellular location">
    <subcellularLocation>
        <location evidence="1">Nucleus</location>
    </subcellularLocation>
</comment>
<comment type="function">
    <text evidence="9">Component of the 9-1-1 cell-cycle checkpoint response complex that plays a major role in DNA repair. The 9-1-1 complex is recruited to DNA lesion upon damage by the RAD17-replication factor C (RFC) clamp loader complex. Acts then as a sliding clamp platform on DNA for several proteins involved in long-patch base excision repair (LP-BER). The 9-1-1 complex stimulates DNA polymerase beta (POLB) activity by increasing its affinity for the 3'-OH end of the primer-template and stabilizes POLB to those sites where LP-BER proceeds; endonuclease FEN1 cleavage activity on substrates with double, nick, or gap flaps of distinct sequences and lengths; and DNA ligase I (LIG1) on long-patch base excision repair substrates. The 9-1-1 complex is necessary for the recruitment of RHNO1 to sites of double-stranded breaks (DSB) occurring during the S phase. RAD9A possesses 3'-&gt;5' double stranded DNA exonuclease activity.</text>
</comment>
<evidence type="ECO:0000256" key="9">
    <source>
        <dbReference type="ARBA" id="ARBA00059283"/>
    </source>
</evidence>
<comment type="similarity">
    <text evidence="2 10">Belongs to the rad9 family.</text>
</comment>
<evidence type="ECO:0000256" key="4">
    <source>
        <dbReference type="ARBA" id="ARBA00022722"/>
    </source>
</evidence>
<evidence type="ECO:0000256" key="2">
    <source>
        <dbReference type="ARBA" id="ARBA00008494"/>
    </source>
</evidence>
<organism evidence="12 13">
    <name type="scientific">Ceratosolen solmsi marchali</name>
    <dbReference type="NCBI Taxonomy" id="326594"/>
    <lineage>
        <taxon>Eukaryota</taxon>
        <taxon>Metazoa</taxon>
        <taxon>Ecdysozoa</taxon>
        <taxon>Arthropoda</taxon>
        <taxon>Hexapoda</taxon>
        <taxon>Insecta</taxon>
        <taxon>Pterygota</taxon>
        <taxon>Neoptera</taxon>
        <taxon>Endopterygota</taxon>
        <taxon>Hymenoptera</taxon>
        <taxon>Apocrita</taxon>
        <taxon>Proctotrupomorpha</taxon>
        <taxon>Chalcidoidea</taxon>
        <taxon>Agaonidae</taxon>
        <taxon>Agaoninae</taxon>
        <taxon>Ceratosolen</taxon>
    </lineage>
</organism>
<reference evidence="13" key="1">
    <citation type="submission" date="2025-08" db="UniProtKB">
        <authorList>
            <consortium name="RefSeq"/>
        </authorList>
    </citation>
    <scope>IDENTIFICATION</scope>
</reference>
<name>A0AAJ7E3C9_9HYME</name>
<dbReference type="GO" id="GO:0031573">
    <property type="term" value="P:mitotic intra-S DNA damage checkpoint signaling"/>
    <property type="evidence" value="ECO:0007669"/>
    <property type="project" value="TreeGrafter"/>
</dbReference>
<keyword evidence="5" id="KW-0227">DNA damage</keyword>
<evidence type="ECO:0000256" key="6">
    <source>
        <dbReference type="ARBA" id="ARBA00022801"/>
    </source>
</evidence>
<dbReference type="InterPro" id="IPR046938">
    <property type="entry name" value="DNA_clamp_sf"/>
</dbReference>
<evidence type="ECO:0000256" key="8">
    <source>
        <dbReference type="ARBA" id="ARBA00023242"/>
    </source>
</evidence>
<keyword evidence="12" id="KW-1185">Reference proteome</keyword>
<evidence type="ECO:0000256" key="7">
    <source>
        <dbReference type="ARBA" id="ARBA00022839"/>
    </source>
</evidence>
<gene>
    <name evidence="13" type="primary">LOC105368886</name>
</gene>
<dbReference type="InterPro" id="IPR007268">
    <property type="entry name" value="Rad9/Ddc1"/>
</dbReference>
<dbReference type="GO" id="GO:0071479">
    <property type="term" value="P:cellular response to ionizing radiation"/>
    <property type="evidence" value="ECO:0007669"/>
    <property type="project" value="TreeGrafter"/>
</dbReference>
<evidence type="ECO:0000256" key="3">
    <source>
        <dbReference type="ARBA" id="ARBA00022553"/>
    </source>
</evidence>
<keyword evidence="7" id="KW-0269">Exonuclease</keyword>
<dbReference type="CTD" id="40054"/>
<evidence type="ECO:0000313" key="12">
    <source>
        <dbReference type="Proteomes" id="UP000695007"/>
    </source>
</evidence>
<dbReference type="RefSeq" id="XP_011506336.1">
    <property type="nucleotide sequence ID" value="XM_011508034.1"/>
</dbReference>
<feature type="region of interest" description="Disordered" evidence="11">
    <location>
        <begin position="382"/>
        <end position="413"/>
    </location>
</feature>
<dbReference type="Pfam" id="PF04139">
    <property type="entry name" value="Rad9"/>
    <property type="match status" value="1"/>
</dbReference>
<dbReference type="Gene3D" id="3.70.10.10">
    <property type="match status" value="1"/>
</dbReference>
<feature type="compositionally biased region" description="Polar residues" evidence="11">
    <location>
        <begin position="327"/>
        <end position="351"/>
    </location>
</feature>
<evidence type="ECO:0000256" key="11">
    <source>
        <dbReference type="SAM" id="MobiDB-lite"/>
    </source>
</evidence>
<feature type="compositionally biased region" description="Basic and acidic residues" evidence="11">
    <location>
        <begin position="385"/>
        <end position="400"/>
    </location>
</feature>
<dbReference type="PANTHER" id="PTHR15237:SF0">
    <property type="entry name" value="CELL CYCLE CHECKPOINT CONTROL PROTEIN"/>
    <property type="match status" value="1"/>
</dbReference>
<accession>A0AAJ7E3C9</accession>
<dbReference type="InterPro" id="IPR026584">
    <property type="entry name" value="Rad9"/>
</dbReference>
<proteinExistence type="inferred from homology"/>
<evidence type="ECO:0000313" key="13">
    <source>
        <dbReference type="RefSeq" id="XP_011506336.1"/>
    </source>
</evidence>
<sequence length="445" mass="49830">MKCVVSGGNIKILARAIQMLSKIGEEMFVQPQEDSLSFRSVNGSNSSFADITFHENYFSYYAYEDLDESDSLKCKILIRSALTVFKIPSLINKQIETCHIQLDANSTNLCFILKYKNNIIKTHLLPILDCETIRANYKKEGTVNHLCIQPRVLNDVVQNFQQNLLEITIEVLKDKILLRNYIDETSNLSNETRTQLVFGMGEFDEYKINSNTTITFCLKELRAILHFAEILAQPIHIHFDCAGRPIVFICKTLGVESNLVLATLNPDDDLGSQSTTHTRPNSVLKNSAKKPTKAKGKIKSLSKTVFGKLANKYPTNTNTEKIESSDKISNASETSSPNNNNKFNATNSPRVNSAKVIASNSNTNKRENDNSSKQNAFSSLLKRKSNQEIHSPDGGDKDDLVQNSPPKQPSKKAKLIFKKCFQTTFNPESLPGYNNIEVEDSGESD</sequence>
<dbReference type="PANTHER" id="PTHR15237">
    <property type="entry name" value="DNA REPAIR PROTEIN RAD9"/>
    <property type="match status" value="1"/>
</dbReference>
<dbReference type="GO" id="GO:0030896">
    <property type="term" value="C:checkpoint clamp complex"/>
    <property type="evidence" value="ECO:0007669"/>
    <property type="project" value="UniProtKB-UniRule"/>
</dbReference>
<dbReference type="PIRSF" id="PIRSF009303">
    <property type="entry name" value="Cell_cycle_RAD9"/>
    <property type="match status" value="1"/>
</dbReference>
<evidence type="ECO:0000256" key="1">
    <source>
        <dbReference type="ARBA" id="ARBA00004123"/>
    </source>
</evidence>
<dbReference type="GO" id="GO:0006281">
    <property type="term" value="P:DNA repair"/>
    <property type="evidence" value="ECO:0007669"/>
    <property type="project" value="UniProtKB-UniRule"/>
</dbReference>
<dbReference type="GeneID" id="105368886"/>
<protein>
    <recommendedName>
        <fullName evidence="10">Cell cycle checkpoint control protein</fullName>
    </recommendedName>
</protein>
<dbReference type="GO" id="GO:0004527">
    <property type="term" value="F:exonuclease activity"/>
    <property type="evidence" value="ECO:0007669"/>
    <property type="project" value="UniProtKB-KW"/>
</dbReference>
<keyword evidence="8" id="KW-0539">Nucleus</keyword>